<dbReference type="EMBL" id="BLKS01000001">
    <property type="protein sequence ID" value="GFG52573.1"/>
    <property type="molecule type" value="Genomic_DNA"/>
</dbReference>
<sequence>MSELEYTSRTYADVVRDLMTTLTGGTVRESTTAPANGPLTLGTLASRPIRRVSYLEGVTDVGGTAVPVQFTSADFDLEDTDNDGQPDSIVFRKNGRKPIPGSPLTVNYYPAHISRPVPLTDLNVGSVVRTILETVGRELAQSEQYLDTVYRSAFLETAEGTALDKVVALIGVRRLPARHPLAGVRFSRSAATGGRITIPAGTVVTDASTPPARYSTVMDLTLEAGEQSRSVLTAGVSTDTPVVDAGALDRLETSIGGVSDVSNPDAAFREAAVESDESLRLRARGALHGTVRGTLDALRFGLMSIPGVKAVELTEWPNGQPGVVRADVAYERADPALEEVVRKRIDELRPAGIRVETGPATRRTVRAEVKLVLAGTGVSGAELNRLTSGVEARVTEKLVDLAPGAPIRMAALTAAALADPLIVDAEISLLDPAAPPGAPIILQPGEVLDVQRPFMFPPPQAERTESGAVATVADIDMVLPVALQTGVLLADAITAIQLAVDTHLAARGPTNPLTLAGLASALQTNPLFGLVREQASIVVESGGQFVQLLDEQGSFTPAAGERLRRRTLDVHEVVS</sequence>
<reference evidence="2 5" key="2">
    <citation type="journal article" date="2019" name="Emerg. Microbes Infect.">
        <title>Comprehensive subspecies identification of 175 nontuberculous mycobacteria species based on 7547 genomic profiles.</title>
        <authorList>
            <person name="Matsumoto Y."/>
            <person name="Kinjo T."/>
            <person name="Motooka D."/>
            <person name="Nabeya D."/>
            <person name="Jung N."/>
            <person name="Uechi K."/>
            <person name="Horii T."/>
            <person name="Iida T."/>
            <person name="Fujita J."/>
            <person name="Nakamura S."/>
        </authorList>
    </citation>
    <scope>NUCLEOTIDE SEQUENCE [LARGE SCALE GENOMIC DNA]</scope>
    <source>
        <strain evidence="2 5">JCM 6377</strain>
    </source>
</reference>
<protein>
    <recommendedName>
        <fullName evidence="1">Baseplate protein J-like barrel domain-containing protein</fullName>
    </recommendedName>
</protein>
<dbReference type="RefSeq" id="WP_097939776.1">
    <property type="nucleotide sequence ID" value="NZ_BLKS01000001.1"/>
</dbReference>
<dbReference type="AlphaFoldDB" id="A0A2A7N790"/>
<dbReference type="OrthoDB" id="8617324at2"/>
<dbReference type="Proteomes" id="UP000465302">
    <property type="component" value="Unassembled WGS sequence"/>
</dbReference>
<evidence type="ECO:0000259" key="1">
    <source>
        <dbReference type="Pfam" id="PF04865"/>
    </source>
</evidence>
<comment type="caution">
    <text evidence="3">The sequence shown here is derived from an EMBL/GenBank/DDBJ whole genome shotgun (WGS) entry which is preliminary data.</text>
</comment>
<reference evidence="2" key="3">
    <citation type="submission" date="2020-02" db="EMBL/GenBank/DDBJ databases">
        <authorList>
            <person name="Matsumoto Y."/>
            <person name="Motooka D."/>
            <person name="Nakamura S."/>
        </authorList>
    </citation>
    <scope>NUCLEOTIDE SEQUENCE</scope>
    <source>
        <strain evidence="2">JCM 6377</strain>
    </source>
</reference>
<evidence type="ECO:0000313" key="3">
    <source>
        <dbReference type="EMBL" id="PEG39720.1"/>
    </source>
</evidence>
<proteinExistence type="predicted"/>
<dbReference type="Proteomes" id="UP000220914">
    <property type="component" value="Unassembled WGS sequence"/>
</dbReference>
<organism evidence="3 4">
    <name type="scientific">Mycolicibacterium agri</name>
    <name type="common">Mycobacterium agri</name>
    <dbReference type="NCBI Taxonomy" id="36811"/>
    <lineage>
        <taxon>Bacteria</taxon>
        <taxon>Bacillati</taxon>
        <taxon>Actinomycetota</taxon>
        <taxon>Actinomycetes</taxon>
        <taxon>Mycobacteriales</taxon>
        <taxon>Mycobacteriaceae</taxon>
        <taxon>Mycolicibacterium</taxon>
    </lineage>
</organism>
<feature type="domain" description="Baseplate protein J-like barrel" evidence="1">
    <location>
        <begin position="184"/>
        <end position="267"/>
    </location>
</feature>
<dbReference type="EMBL" id="PDCP01000013">
    <property type="protein sequence ID" value="PEG39720.1"/>
    <property type="molecule type" value="Genomic_DNA"/>
</dbReference>
<reference evidence="3 4" key="1">
    <citation type="submission" date="2017-10" db="EMBL/GenBank/DDBJ databases">
        <title>The new phylogeny of genus Mycobacterium.</title>
        <authorList>
            <person name="Tortoli E."/>
            <person name="Trovato A."/>
            <person name="Cirillo D.M."/>
        </authorList>
    </citation>
    <scope>NUCLEOTIDE SEQUENCE [LARGE SCALE GENOMIC DNA]</scope>
    <source>
        <strain evidence="3 4">CCUG37673</strain>
    </source>
</reference>
<gene>
    <name evidence="3" type="ORF">CQY20_09205</name>
    <name evidence="2" type="ORF">MAGR_40140</name>
</gene>
<dbReference type="InterPro" id="IPR006949">
    <property type="entry name" value="Barrel_Baseplate_J-like"/>
</dbReference>
<accession>A0A2A7N790</accession>
<evidence type="ECO:0000313" key="4">
    <source>
        <dbReference type="Proteomes" id="UP000220914"/>
    </source>
</evidence>
<keyword evidence="4" id="KW-1185">Reference proteome</keyword>
<dbReference type="Pfam" id="PF04865">
    <property type="entry name" value="Baseplate_J"/>
    <property type="match status" value="1"/>
</dbReference>
<name>A0A2A7N790_MYCAG</name>
<evidence type="ECO:0000313" key="2">
    <source>
        <dbReference type="EMBL" id="GFG52573.1"/>
    </source>
</evidence>
<evidence type="ECO:0000313" key="5">
    <source>
        <dbReference type="Proteomes" id="UP000465302"/>
    </source>
</evidence>